<dbReference type="RefSeq" id="WP_161258253.1">
    <property type="nucleotide sequence ID" value="NZ_WXEY01000008.1"/>
</dbReference>
<dbReference type="Proteomes" id="UP000463470">
    <property type="component" value="Unassembled WGS sequence"/>
</dbReference>
<dbReference type="NCBIfam" id="TIGR00268">
    <property type="entry name" value="ATP-dependent sacrificial sulfur transferase LarE"/>
    <property type="match status" value="1"/>
</dbReference>
<organism evidence="2 3">
    <name type="scientific">Heliomicrobium undosum</name>
    <dbReference type="NCBI Taxonomy" id="121734"/>
    <lineage>
        <taxon>Bacteria</taxon>
        <taxon>Bacillati</taxon>
        <taxon>Bacillota</taxon>
        <taxon>Clostridia</taxon>
        <taxon>Eubacteriales</taxon>
        <taxon>Heliobacteriaceae</taxon>
        <taxon>Heliomicrobium</taxon>
    </lineage>
</organism>
<dbReference type="SUPFAM" id="SSF52402">
    <property type="entry name" value="Adenine nucleotide alpha hydrolases-like"/>
    <property type="match status" value="1"/>
</dbReference>
<dbReference type="CDD" id="cd01990">
    <property type="entry name" value="LarE-like"/>
    <property type="match status" value="1"/>
</dbReference>
<feature type="active site" description="Nucleophile and sulfur donor" evidence="1">
    <location>
        <position position="181"/>
    </location>
</feature>
<dbReference type="InterPro" id="IPR005232">
    <property type="entry name" value="LarE"/>
</dbReference>
<gene>
    <name evidence="2" type="primary">larE</name>
    <name evidence="2" type="ORF">GTO91_09440</name>
</gene>
<proteinExistence type="predicted"/>
<accession>A0A845L4G3</accession>
<name>A0A845L4G3_9FIRM</name>
<dbReference type="OrthoDB" id="9776919at2"/>
<keyword evidence="3" id="KW-1185">Reference proteome</keyword>
<reference evidence="2 3" key="1">
    <citation type="submission" date="2020-01" db="EMBL/GenBank/DDBJ databases">
        <title>Whole-genome sequence of Heliobacterium undosum DSM 13378.</title>
        <authorList>
            <person name="Kyndt J.A."/>
            <person name="Meyer T.E."/>
        </authorList>
    </citation>
    <scope>NUCLEOTIDE SEQUENCE [LARGE SCALE GENOMIC DNA]</scope>
    <source>
        <strain evidence="2 3">DSM 13378</strain>
    </source>
</reference>
<protein>
    <submittedName>
        <fullName evidence="2">ATP-dependent sacrificial sulfur transferase LarE</fullName>
    </submittedName>
</protein>
<dbReference type="EMBL" id="WXEY01000008">
    <property type="protein sequence ID" value="MZP29925.1"/>
    <property type="molecule type" value="Genomic_DNA"/>
</dbReference>
<evidence type="ECO:0000313" key="2">
    <source>
        <dbReference type="EMBL" id="MZP29925.1"/>
    </source>
</evidence>
<dbReference type="InterPro" id="IPR052188">
    <property type="entry name" value="Ni-pincer_cofactor_biosynth"/>
</dbReference>
<dbReference type="PANTHER" id="PTHR43169">
    <property type="entry name" value="EXSB FAMILY PROTEIN"/>
    <property type="match status" value="1"/>
</dbReference>
<dbReference type="InterPro" id="IPR014729">
    <property type="entry name" value="Rossmann-like_a/b/a_fold"/>
</dbReference>
<comment type="caution">
    <text evidence="2">The sequence shown here is derived from an EMBL/GenBank/DDBJ whole genome shotgun (WGS) entry which is preliminary data.</text>
</comment>
<sequence length="278" mass="30983">MTTTTVAARDAKYAALQAALREMGQVLVAFSGGVDSTFLLKAAYDVLGDRALAVMGISETVPKHQIAEAQELAGRIGATLLTVPTDEFTREAFVKNGPDRCFHCKTALFETLWQIARERRIPFILDGNNADDVGDYRPGMTAARRMNVRSPLLEAGLTKAEIRSLSKEVGLPTWNQAASPCLSSRFPYGTPITLEGLDRVEKAEQYLKRLGFYQVRARFHDRLLRIEVERESLSRITEHAEDVVRYMKSLGFTYVTLDLTGYRTGSLNEVLESGREES</sequence>
<dbReference type="GO" id="GO:0016783">
    <property type="term" value="F:sulfurtransferase activity"/>
    <property type="evidence" value="ECO:0007669"/>
    <property type="project" value="InterPro"/>
</dbReference>
<dbReference type="AlphaFoldDB" id="A0A845L4G3"/>
<evidence type="ECO:0000256" key="1">
    <source>
        <dbReference type="PIRSR" id="PIRSR006661-1"/>
    </source>
</evidence>
<keyword evidence="2" id="KW-0808">Transferase</keyword>
<dbReference type="Gene3D" id="3.40.50.620">
    <property type="entry name" value="HUPs"/>
    <property type="match status" value="1"/>
</dbReference>
<dbReference type="PANTHER" id="PTHR43169:SF2">
    <property type="entry name" value="NAD_GMP SYNTHASE DOMAIN-CONTAINING PROTEIN"/>
    <property type="match status" value="1"/>
</dbReference>
<evidence type="ECO:0000313" key="3">
    <source>
        <dbReference type="Proteomes" id="UP000463470"/>
    </source>
</evidence>
<dbReference type="PIRSF" id="PIRSF006661">
    <property type="entry name" value="PP-lp_UCP006661"/>
    <property type="match status" value="1"/>
</dbReference>